<keyword evidence="2" id="KW-1185">Reference proteome</keyword>
<comment type="caution">
    <text evidence="1">The sequence shown here is derived from an EMBL/GenBank/DDBJ whole genome shotgun (WGS) entry which is preliminary data.</text>
</comment>
<name>A0ACC1T728_9APHY</name>
<evidence type="ECO:0000313" key="1">
    <source>
        <dbReference type="EMBL" id="KAJ3554756.1"/>
    </source>
</evidence>
<gene>
    <name evidence="1" type="ORF">NM688_g2945</name>
</gene>
<accession>A0ACC1T728</accession>
<dbReference type="EMBL" id="JANHOG010000399">
    <property type="protein sequence ID" value="KAJ3554756.1"/>
    <property type="molecule type" value="Genomic_DNA"/>
</dbReference>
<protein>
    <submittedName>
        <fullName evidence="1">Uncharacterized protein</fullName>
    </submittedName>
</protein>
<evidence type="ECO:0000313" key="2">
    <source>
        <dbReference type="Proteomes" id="UP001148662"/>
    </source>
</evidence>
<dbReference type="Proteomes" id="UP001148662">
    <property type="component" value="Unassembled WGS sequence"/>
</dbReference>
<reference evidence="1" key="1">
    <citation type="submission" date="2022-07" db="EMBL/GenBank/DDBJ databases">
        <title>Genome Sequence of Phlebia brevispora.</title>
        <authorList>
            <person name="Buettner E."/>
        </authorList>
    </citation>
    <scope>NUCLEOTIDE SEQUENCE</scope>
    <source>
        <strain evidence="1">MPL23</strain>
    </source>
</reference>
<proteinExistence type="predicted"/>
<organism evidence="1 2">
    <name type="scientific">Phlebia brevispora</name>
    <dbReference type="NCBI Taxonomy" id="194682"/>
    <lineage>
        <taxon>Eukaryota</taxon>
        <taxon>Fungi</taxon>
        <taxon>Dikarya</taxon>
        <taxon>Basidiomycota</taxon>
        <taxon>Agaricomycotina</taxon>
        <taxon>Agaricomycetes</taxon>
        <taxon>Polyporales</taxon>
        <taxon>Meruliaceae</taxon>
        <taxon>Phlebia</taxon>
    </lineage>
</organism>
<sequence length="501" mass="57648">MRFVLQTYIDHKFDFGTVYGRLRPRWYADFRKLQDTFRTREARDKQMRDHALDRAGSVIRLADPLLLPRRIWDLWSNRVLPSWFLLDSDISIPAVVSHSWVDLGDRQHVTTPVNGYEWRVPIPKDTTLDRVRVELLNFGLQYVWLDALCLRQFDDSKPKMDNLTKAEHELDVPIIGGLYSRNRVNGICVTYFSALGRPFHVGDLSSRRHWFNRAWTLQEAKDNTIIGGLTPTSPFPPSSGGSMPQLGDYHANINMFYAILDAVTSGAFFRPSTNALYILENMRRRYAEQEVDKVAGLAYTLNSKVFPVYKKNYSALPPDNEWSRLVYAMEARFRGDLLFMYPSPGKYPRILWRPSWTQVSDRATPLPRINGARLSEEVAYESRRGLYMYKGYRLSGCVVKGLGNANPQGCCRTGTIQIIHNKISYSFTVTAHHQFPIPQGTYDLIGNMGKAKFDPGFMYWVVGRAVGDNFRKFSVLRMEVKDDRDRLQASGLASVQWVVLD</sequence>